<comment type="similarity">
    <text evidence="8">Belongs to the SecE/SEC61-gamma family.</text>
</comment>
<evidence type="ECO:0000256" key="2">
    <source>
        <dbReference type="ARBA" id="ARBA00022448"/>
    </source>
</evidence>
<protein>
    <recommendedName>
        <fullName evidence="8">Protein translocase subunit SecE</fullName>
    </recommendedName>
</protein>
<evidence type="ECO:0000256" key="4">
    <source>
        <dbReference type="ARBA" id="ARBA00022927"/>
    </source>
</evidence>
<dbReference type="GO" id="GO:0008320">
    <property type="term" value="F:protein transmembrane transporter activity"/>
    <property type="evidence" value="ECO:0007669"/>
    <property type="project" value="UniProtKB-UniRule"/>
</dbReference>
<dbReference type="Gene3D" id="1.20.5.1030">
    <property type="entry name" value="Preprotein translocase secy subunit"/>
    <property type="match status" value="1"/>
</dbReference>
<evidence type="ECO:0000256" key="1">
    <source>
        <dbReference type="ARBA" id="ARBA00004370"/>
    </source>
</evidence>
<dbReference type="NCBIfam" id="TIGR00964">
    <property type="entry name" value="secE_bact"/>
    <property type="match status" value="1"/>
</dbReference>
<dbReference type="InterPro" id="IPR005807">
    <property type="entry name" value="SecE_bac"/>
</dbReference>
<evidence type="ECO:0000256" key="5">
    <source>
        <dbReference type="ARBA" id="ARBA00022989"/>
    </source>
</evidence>
<evidence type="ECO:0000256" key="8">
    <source>
        <dbReference type="HAMAP-Rule" id="MF_00422"/>
    </source>
</evidence>
<dbReference type="Proteomes" id="UP000238042">
    <property type="component" value="Unassembled WGS sequence"/>
</dbReference>
<keyword evidence="10" id="KW-1185">Reference proteome</keyword>
<dbReference type="InterPro" id="IPR001901">
    <property type="entry name" value="Translocase_SecE/Sec61-g"/>
</dbReference>
<dbReference type="HAMAP" id="MF_00422">
    <property type="entry name" value="SecE"/>
    <property type="match status" value="1"/>
</dbReference>
<proteinExistence type="inferred from homology"/>
<reference evidence="9 10" key="1">
    <citation type="submission" date="2018-02" db="EMBL/GenBank/DDBJ databases">
        <title>Genome sequences of Apibacter spp., gut symbionts of Asian honey bees.</title>
        <authorList>
            <person name="Kwong W.K."/>
            <person name="Steele M.I."/>
            <person name="Moran N.A."/>
        </authorList>
    </citation>
    <scope>NUCLEOTIDE SEQUENCE [LARGE SCALE GENOMIC DNA]</scope>
    <source>
        <strain evidence="10">wkB301</strain>
    </source>
</reference>
<dbReference type="AlphaFoldDB" id="A0A2S8AFW9"/>
<keyword evidence="3 8" id="KW-0812">Transmembrane</keyword>
<gene>
    <name evidence="8 9" type="primary">secE</name>
    <name evidence="9" type="ORF">C4S77_00305</name>
</gene>
<dbReference type="GO" id="GO:0043952">
    <property type="term" value="P:protein transport by the Sec complex"/>
    <property type="evidence" value="ECO:0007669"/>
    <property type="project" value="UniProtKB-UniRule"/>
</dbReference>
<evidence type="ECO:0000313" key="10">
    <source>
        <dbReference type="Proteomes" id="UP000238042"/>
    </source>
</evidence>
<keyword evidence="8" id="KW-1003">Cell membrane</keyword>
<evidence type="ECO:0000256" key="7">
    <source>
        <dbReference type="ARBA" id="ARBA00023136"/>
    </source>
</evidence>
<dbReference type="InterPro" id="IPR038379">
    <property type="entry name" value="SecE_sf"/>
</dbReference>
<evidence type="ECO:0000256" key="3">
    <source>
        <dbReference type="ARBA" id="ARBA00022692"/>
    </source>
</evidence>
<comment type="subunit">
    <text evidence="8">Component of the Sec protein translocase complex. Heterotrimer consisting of SecY, SecE and SecG subunits. The heterotrimers can form oligomers, although 1 heterotrimer is thought to be able to translocate proteins. Interacts with the ribosome. Interacts with SecDF, and other proteins may be involved. Interacts with SecA.</text>
</comment>
<dbReference type="GO" id="GO:0009306">
    <property type="term" value="P:protein secretion"/>
    <property type="evidence" value="ECO:0007669"/>
    <property type="project" value="UniProtKB-UniRule"/>
</dbReference>
<keyword evidence="5 8" id="KW-1133">Transmembrane helix</keyword>
<dbReference type="OrthoDB" id="9810735at2"/>
<feature type="transmembrane region" description="Helical" evidence="8">
    <location>
        <begin position="32"/>
        <end position="52"/>
    </location>
</feature>
<dbReference type="Pfam" id="PF00584">
    <property type="entry name" value="SecE"/>
    <property type="match status" value="1"/>
</dbReference>
<dbReference type="GO" id="GO:0065002">
    <property type="term" value="P:intracellular protein transmembrane transport"/>
    <property type="evidence" value="ECO:0007669"/>
    <property type="project" value="UniProtKB-UniRule"/>
</dbReference>
<sequence>MNGLITYLKGSITEFKDHVEWPKWSDLQSSTTVVAIATIILSLFCFGVDWVFAKALKNIFSILIGLKS</sequence>
<keyword evidence="6 8" id="KW-0811">Translocation</keyword>
<dbReference type="GO" id="GO:0005886">
    <property type="term" value="C:plasma membrane"/>
    <property type="evidence" value="ECO:0007669"/>
    <property type="project" value="UniProtKB-SubCell"/>
</dbReference>
<name>A0A2S8AFW9_9FLAO</name>
<dbReference type="RefSeq" id="WP_105193783.1">
    <property type="nucleotide sequence ID" value="NZ_PSZM01000001.1"/>
</dbReference>
<comment type="caution">
    <text evidence="9">The sequence shown here is derived from an EMBL/GenBank/DDBJ whole genome shotgun (WGS) entry which is preliminary data.</text>
</comment>
<dbReference type="EMBL" id="PSZM01000001">
    <property type="protein sequence ID" value="PQL95275.1"/>
    <property type="molecule type" value="Genomic_DNA"/>
</dbReference>
<dbReference type="GO" id="GO:0006605">
    <property type="term" value="P:protein targeting"/>
    <property type="evidence" value="ECO:0007669"/>
    <property type="project" value="UniProtKB-UniRule"/>
</dbReference>
<accession>A0A2S8AFW9</accession>
<keyword evidence="2 8" id="KW-0813">Transport</keyword>
<keyword evidence="7 8" id="KW-0472">Membrane</keyword>
<evidence type="ECO:0000313" key="9">
    <source>
        <dbReference type="EMBL" id="PQL95275.1"/>
    </source>
</evidence>
<comment type="function">
    <text evidence="8">Essential subunit of the Sec protein translocation channel SecYEG. Clamps together the 2 halves of SecY. May contact the channel plug during translocation.</text>
</comment>
<evidence type="ECO:0000256" key="6">
    <source>
        <dbReference type="ARBA" id="ARBA00023010"/>
    </source>
</evidence>
<organism evidence="9 10">
    <name type="scientific">Apibacter adventoris</name>
    <dbReference type="NCBI Taxonomy" id="1679466"/>
    <lineage>
        <taxon>Bacteria</taxon>
        <taxon>Pseudomonadati</taxon>
        <taxon>Bacteroidota</taxon>
        <taxon>Flavobacteriia</taxon>
        <taxon>Flavobacteriales</taxon>
        <taxon>Weeksellaceae</taxon>
        <taxon>Apibacter</taxon>
    </lineage>
</organism>
<comment type="subcellular location">
    <subcellularLocation>
        <location evidence="8">Cell membrane</location>
        <topology evidence="8">Single-pass membrane protein</topology>
    </subcellularLocation>
    <subcellularLocation>
        <location evidence="1">Membrane</location>
    </subcellularLocation>
</comment>
<keyword evidence="4 8" id="KW-0653">Protein transport</keyword>